<dbReference type="WBParaSite" id="ES5_v2.g10358.t1">
    <property type="protein sequence ID" value="ES5_v2.g10358.t1"/>
    <property type="gene ID" value="ES5_v2.g10358"/>
</dbReference>
<reference evidence="2" key="1">
    <citation type="submission" date="2022-11" db="UniProtKB">
        <authorList>
            <consortium name="WormBaseParasite"/>
        </authorList>
    </citation>
    <scope>IDENTIFICATION</scope>
</reference>
<accession>A0AC34F015</accession>
<protein>
    <submittedName>
        <fullName evidence="2">Uncharacterized protein</fullName>
    </submittedName>
</protein>
<dbReference type="Proteomes" id="UP000887579">
    <property type="component" value="Unplaced"/>
</dbReference>
<proteinExistence type="predicted"/>
<sequence>MVTHVGFTTTTETLSTYNTETGEEETFTVPLKLSKFDDIEIYTFLGAIVAKTENIGRVCLCLDADISNETRKQIIAHAQRLGINDIFIISPTAAMYLDVMHQHQIIPKVGEYIWVQYDTYFNIWLKREDSTQFITTCKLEEILESTTYSPDYFIYWSQAEIDDGVIKDVYPNCNTYTFNHYYTSKGALIKARIMANDGEFVCYGENVDYFKLPTLEKFFIDISVNENGVYSVKYLDINNEKLPPEENDAIFRSVFAYDVNKLIQRKFVVLKNVLESVLLKNVPAENESNITLQELEREIKDLLSLGDASTFKPESRYYLPKKVKIIDPNIEAVGIDLGTTVCCSAVGRKSGIETAGLDNIGQRLLPSYVTLLKDKDICGQVAVDNMRTNPSSTIFDAKRLIGKYFTDIIVDSSWPFNVYDDGNQILIGIENEKTSILLPPLVVSTLLLMHIKHKLEEYQGKELSEVVITTPSAFTPRQNIETVMAAIISGWNNVHLLPEPLAAAFAYFIDRTLPVNSHVLLFDLGGGTLDVCLLKIANDYIQIENTAGDSFLGGRDFDNLIINYIRKKLEDDYNIVVERDKKKYKLMLECQNLKHTLTALDEATLDVNSYNTEKNGIITITRTTFEAMAVNLLARIKSVIKNATSSFPQHRIEKVLLAGGGSRMPMIEKLLKSCFPNAELCKEENLDEVVAIGAAYYAYYLGEHSKDSTKSGSGSNNKKKDCLIM</sequence>
<evidence type="ECO:0000313" key="2">
    <source>
        <dbReference type="WBParaSite" id="ES5_v2.g10358.t1"/>
    </source>
</evidence>
<organism evidence="1 2">
    <name type="scientific">Panagrolaimus sp. ES5</name>
    <dbReference type="NCBI Taxonomy" id="591445"/>
    <lineage>
        <taxon>Eukaryota</taxon>
        <taxon>Metazoa</taxon>
        <taxon>Ecdysozoa</taxon>
        <taxon>Nematoda</taxon>
        <taxon>Chromadorea</taxon>
        <taxon>Rhabditida</taxon>
        <taxon>Tylenchina</taxon>
        <taxon>Panagrolaimomorpha</taxon>
        <taxon>Panagrolaimoidea</taxon>
        <taxon>Panagrolaimidae</taxon>
        <taxon>Panagrolaimus</taxon>
    </lineage>
</organism>
<name>A0AC34F015_9BILA</name>
<evidence type="ECO:0000313" key="1">
    <source>
        <dbReference type="Proteomes" id="UP000887579"/>
    </source>
</evidence>